<dbReference type="PANTHER" id="PTHR37984:SF5">
    <property type="entry name" value="PROTEIN NYNRIN-LIKE"/>
    <property type="match status" value="1"/>
</dbReference>
<dbReference type="SUPFAM" id="SSF56672">
    <property type="entry name" value="DNA/RNA polymerases"/>
    <property type="match status" value="1"/>
</dbReference>
<dbReference type="InterPro" id="IPR050951">
    <property type="entry name" value="Retrovirus_Pol_polyprotein"/>
</dbReference>
<keyword evidence="4" id="KW-0255">Endonuclease</keyword>
<comment type="caution">
    <text evidence="8">The sequence shown here is derived from an EMBL/GenBank/DDBJ whole genome shotgun (WGS) entry which is preliminary data.</text>
</comment>
<evidence type="ECO:0000256" key="3">
    <source>
        <dbReference type="ARBA" id="ARBA00022722"/>
    </source>
</evidence>
<organism evidence="8 9">
    <name type="scientific">Gigaspora margarita</name>
    <dbReference type="NCBI Taxonomy" id="4874"/>
    <lineage>
        <taxon>Eukaryota</taxon>
        <taxon>Fungi</taxon>
        <taxon>Fungi incertae sedis</taxon>
        <taxon>Mucoromycota</taxon>
        <taxon>Glomeromycotina</taxon>
        <taxon>Glomeromycetes</taxon>
        <taxon>Diversisporales</taxon>
        <taxon>Gigasporaceae</taxon>
        <taxon>Gigaspora</taxon>
    </lineage>
</organism>
<name>A0ABN7VCX1_GIGMA</name>
<accession>A0ABN7VCX1</accession>
<proteinExistence type="predicted"/>
<feature type="domain" description="Reverse transcriptase RNase H-like" evidence="7">
    <location>
        <begin position="185"/>
        <end position="251"/>
    </location>
</feature>
<dbReference type="InterPro" id="IPR043502">
    <property type="entry name" value="DNA/RNA_pol_sf"/>
</dbReference>
<reference evidence="8 9" key="1">
    <citation type="submission" date="2021-06" db="EMBL/GenBank/DDBJ databases">
        <authorList>
            <person name="Kallberg Y."/>
            <person name="Tangrot J."/>
            <person name="Rosling A."/>
        </authorList>
    </citation>
    <scope>NUCLEOTIDE SEQUENCE [LARGE SCALE GENOMIC DNA]</scope>
    <source>
        <strain evidence="8 9">120-4 pot B 10/14</strain>
    </source>
</reference>
<evidence type="ECO:0000313" key="8">
    <source>
        <dbReference type="EMBL" id="CAG8756804.1"/>
    </source>
</evidence>
<evidence type="ECO:0000313" key="9">
    <source>
        <dbReference type="Proteomes" id="UP000789901"/>
    </source>
</evidence>
<dbReference type="PANTHER" id="PTHR37984">
    <property type="entry name" value="PROTEIN CBG26694"/>
    <property type="match status" value="1"/>
</dbReference>
<protein>
    <submittedName>
        <fullName evidence="8">40716_t:CDS:1</fullName>
    </submittedName>
</protein>
<evidence type="ECO:0000259" key="7">
    <source>
        <dbReference type="Pfam" id="PF17917"/>
    </source>
</evidence>
<gene>
    <name evidence="8" type="ORF">GMARGA_LOCUS17011</name>
</gene>
<sequence>MYLTYGNKTTEVLILTNGGFPIEVVEELSESEGIFDKFKYQNKALEEAKGFYMEEIFNDDIFWNSWENYQSPPFTMPTQRNCYITHLSTEEQKVAFQLLNKKDLFACDMNDFGQTIPIKGEKLQMCIDYHKLNSVTKKDAFPLSKIDDLLEFLSHIVGHDGICPDHAKGKKVQNFSAPVNIRQLCSTVLAQKDDQGKEYTMAYASRGLTKAKRNYSTTELECLALLWAIEYFRHYLGLDSFIVVTDHIALK</sequence>
<keyword evidence="1" id="KW-0808">Transferase</keyword>
<dbReference type="Gene3D" id="3.10.10.10">
    <property type="entry name" value="HIV Type 1 Reverse Transcriptase, subunit A, domain 1"/>
    <property type="match status" value="1"/>
</dbReference>
<dbReference type="Pfam" id="PF17917">
    <property type="entry name" value="RT_RNaseH"/>
    <property type="match status" value="1"/>
</dbReference>
<keyword evidence="3" id="KW-0540">Nuclease</keyword>
<dbReference type="InterPro" id="IPR041373">
    <property type="entry name" value="RT_RNaseH"/>
</dbReference>
<evidence type="ECO:0000256" key="6">
    <source>
        <dbReference type="ARBA" id="ARBA00022918"/>
    </source>
</evidence>
<keyword evidence="9" id="KW-1185">Reference proteome</keyword>
<evidence type="ECO:0000256" key="5">
    <source>
        <dbReference type="ARBA" id="ARBA00022801"/>
    </source>
</evidence>
<keyword evidence="6" id="KW-0695">RNA-directed DNA polymerase</keyword>
<evidence type="ECO:0000256" key="2">
    <source>
        <dbReference type="ARBA" id="ARBA00022695"/>
    </source>
</evidence>
<keyword evidence="5" id="KW-0378">Hydrolase</keyword>
<evidence type="ECO:0000256" key="1">
    <source>
        <dbReference type="ARBA" id="ARBA00022679"/>
    </source>
</evidence>
<keyword evidence="2" id="KW-0548">Nucleotidyltransferase</keyword>
<evidence type="ECO:0000256" key="4">
    <source>
        <dbReference type="ARBA" id="ARBA00022759"/>
    </source>
</evidence>
<dbReference type="EMBL" id="CAJVQB010012616">
    <property type="protein sequence ID" value="CAG8756804.1"/>
    <property type="molecule type" value="Genomic_DNA"/>
</dbReference>
<dbReference type="Proteomes" id="UP000789901">
    <property type="component" value="Unassembled WGS sequence"/>
</dbReference>